<evidence type="ECO:0000313" key="13">
    <source>
        <dbReference type="EMBL" id="ANP38106.1"/>
    </source>
</evidence>
<comment type="similarity">
    <text evidence="2 9">Belongs to the membrane fusion protein (MFP) (TC 8.A.1) family.</text>
</comment>
<evidence type="ECO:0000256" key="10">
    <source>
        <dbReference type="SAM" id="Coils"/>
    </source>
</evidence>
<feature type="coiled-coil region" evidence="10">
    <location>
        <begin position="101"/>
        <end position="128"/>
    </location>
</feature>
<dbReference type="EMBL" id="JARCJK010000005">
    <property type="protein sequence ID" value="MDE4166523.1"/>
    <property type="molecule type" value="Genomic_DNA"/>
</dbReference>
<dbReference type="PRINTS" id="PR01490">
    <property type="entry name" value="RTXTOXIND"/>
</dbReference>
<dbReference type="GO" id="GO:0005886">
    <property type="term" value="C:plasma membrane"/>
    <property type="evidence" value="ECO:0007669"/>
    <property type="project" value="UniProtKB-SubCell"/>
</dbReference>
<dbReference type="Gene3D" id="2.40.30.170">
    <property type="match status" value="1"/>
</dbReference>
<proteinExistence type="inferred from homology"/>
<keyword evidence="4 9" id="KW-1003">Cell membrane</keyword>
<keyword evidence="10" id="KW-0175">Coiled coil</keyword>
<dbReference type="InterPro" id="IPR010129">
    <property type="entry name" value="T1SS_HlyD"/>
</dbReference>
<feature type="domain" description="AprE-like beta-barrel" evidence="12">
    <location>
        <begin position="330"/>
        <end position="421"/>
    </location>
</feature>
<evidence type="ECO:0000256" key="1">
    <source>
        <dbReference type="ARBA" id="ARBA00004377"/>
    </source>
</evidence>
<dbReference type="Pfam" id="PF26002">
    <property type="entry name" value="Beta-barrel_AprE"/>
    <property type="match status" value="1"/>
</dbReference>
<organism evidence="13 15">
    <name type="scientific">Phaeobacter gallaeciensis</name>
    <dbReference type="NCBI Taxonomy" id="60890"/>
    <lineage>
        <taxon>Bacteria</taxon>
        <taxon>Pseudomonadati</taxon>
        <taxon>Pseudomonadota</taxon>
        <taxon>Alphaproteobacteria</taxon>
        <taxon>Rhodobacterales</taxon>
        <taxon>Roseobacteraceae</taxon>
        <taxon>Phaeobacter</taxon>
    </lineage>
</organism>
<sequence length="444" mass="49771">MTQTVDLMEWHHEVPRSIRKHVIFGIALFAIAFGGFGTWAFRAPLAAAVISQGSFVATGQNKIVQHLEGGIIEAILVSEGDRISKGDQIIQLKQTAAQADLREMEFRKARLEAAEARVRAEYDEAEEVTFSPRLLQLAKENQQVAQIVEDQRLSFASARHMQQKELEILENGIASLQIRSKGYKAQLAAYRARGVNLGEELSDKEALLERGLIRRPEFNYVRRAMLETDGHIARIESEVEEIERSRLKFELEIEKLTTERRRKALDELQAVQAELDTIREKARKAKDVLSRSTVVAPVNGTIVRLYYHSSGGVIESGKPIAEILPADAPLLIETLVPRTDIDSIRVGQVAAVRLSALNRRTTPMLTGHVSYLSADSITDTSQGIAREVYVAHIDLSSAEYARVSHFAPVPGMPADIMIETEERTFFEYLIKPVKDSMSRAFREQ</sequence>
<evidence type="ECO:0000256" key="8">
    <source>
        <dbReference type="ARBA" id="ARBA00023136"/>
    </source>
</evidence>
<dbReference type="PANTHER" id="PTHR30386:SF17">
    <property type="entry name" value="ALKALINE PROTEASE SECRETION PROTEIN APRE"/>
    <property type="match status" value="1"/>
</dbReference>
<dbReference type="OrthoDB" id="9810980at2"/>
<keyword evidence="7 9" id="KW-1133">Transmembrane helix</keyword>
<feature type="coiled-coil region" evidence="10">
    <location>
        <begin position="232"/>
        <end position="288"/>
    </location>
</feature>
<dbReference type="Proteomes" id="UP000092565">
    <property type="component" value="Chromosome"/>
</dbReference>
<evidence type="ECO:0000313" key="15">
    <source>
        <dbReference type="Proteomes" id="UP000092565"/>
    </source>
</evidence>
<dbReference type="Proteomes" id="UP001218364">
    <property type="component" value="Unassembled WGS sequence"/>
</dbReference>
<evidence type="ECO:0000256" key="6">
    <source>
        <dbReference type="ARBA" id="ARBA00022692"/>
    </source>
</evidence>
<dbReference type="PATRIC" id="fig|60890.4.peg.3143"/>
<reference evidence="13 15" key="1">
    <citation type="submission" date="2016-04" db="EMBL/GenBank/DDBJ databases">
        <authorList>
            <person name="Evans L.H."/>
            <person name="Alamgir A."/>
            <person name="Owens N."/>
            <person name="Weber N.D."/>
            <person name="Virtaneva K."/>
            <person name="Barbian K."/>
            <person name="Babar A."/>
            <person name="Rosenke K."/>
        </authorList>
    </citation>
    <scope>NUCLEOTIDE SEQUENCE [LARGE SCALE GENOMIC DNA]</scope>
    <source>
        <strain evidence="13 15">JL2886</strain>
    </source>
</reference>
<evidence type="ECO:0000313" key="14">
    <source>
        <dbReference type="EMBL" id="MDE4166523.1"/>
    </source>
</evidence>
<dbReference type="InterPro" id="IPR050739">
    <property type="entry name" value="MFP"/>
</dbReference>
<dbReference type="Pfam" id="PF25994">
    <property type="entry name" value="HH_AprE"/>
    <property type="match status" value="1"/>
</dbReference>
<evidence type="ECO:0000256" key="2">
    <source>
        <dbReference type="ARBA" id="ARBA00009477"/>
    </source>
</evidence>
<dbReference type="InterPro" id="IPR058781">
    <property type="entry name" value="HH_AprE-like"/>
</dbReference>
<keyword evidence="5 9" id="KW-0997">Cell inner membrane</keyword>
<dbReference type="GO" id="GO:0015031">
    <property type="term" value="P:protein transport"/>
    <property type="evidence" value="ECO:0007669"/>
    <property type="project" value="InterPro"/>
</dbReference>
<reference evidence="14 16" key="2">
    <citation type="submission" date="2023-02" db="EMBL/GenBank/DDBJ databases">
        <title>Population genomics of bacteria associated with diatom.</title>
        <authorList>
            <person name="Xie J."/>
            <person name="Wang H."/>
        </authorList>
    </citation>
    <scope>NUCLEOTIDE SEQUENCE [LARGE SCALE GENOMIC DNA]</scope>
    <source>
        <strain evidence="14 16">PT47_8</strain>
    </source>
</reference>
<evidence type="ECO:0000256" key="4">
    <source>
        <dbReference type="ARBA" id="ARBA00022475"/>
    </source>
</evidence>
<evidence type="ECO:0000259" key="11">
    <source>
        <dbReference type="Pfam" id="PF25994"/>
    </source>
</evidence>
<evidence type="ECO:0000256" key="5">
    <source>
        <dbReference type="ARBA" id="ARBA00022519"/>
    </source>
</evidence>
<dbReference type="NCBIfam" id="TIGR01843">
    <property type="entry name" value="type_I_hlyD"/>
    <property type="match status" value="1"/>
</dbReference>
<dbReference type="EMBL" id="CP015124">
    <property type="protein sequence ID" value="ANP38106.1"/>
    <property type="molecule type" value="Genomic_DNA"/>
</dbReference>
<name>A0A1B0ZVA1_9RHOB</name>
<protein>
    <recommendedName>
        <fullName evidence="9">Membrane fusion protein (MFP) family protein</fullName>
    </recommendedName>
</protein>
<dbReference type="InterPro" id="IPR058982">
    <property type="entry name" value="Beta-barrel_AprE"/>
</dbReference>
<comment type="subcellular location">
    <subcellularLocation>
        <location evidence="1 9">Cell inner membrane</location>
        <topology evidence="1 9">Single-pass membrane protein</topology>
    </subcellularLocation>
</comment>
<dbReference type="AlphaFoldDB" id="A0A1B0ZVA1"/>
<dbReference type="PANTHER" id="PTHR30386">
    <property type="entry name" value="MEMBRANE FUSION SUBUNIT OF EMRAB-TOLC MULTIDRUG EFFLUX PUMP"/>
    <property type="match status" value="1"/>
</dbReference>
<evidence type="ECO:0000256" key="7">
    <source>
        <dbReference type="ARBA" id="ARBA00022989"/>
    </source>
</evidence>
<keyword evidence="15" id="KW-1185">Reference proteome</keyword>
<evidence type="ECO:0000259" key="12">
    <source>
        <dbReference type="Pfam" id="PF26002"/>
    </source>
</evidence>
<evidence type="ECO:0000256" key="9">
    <source>
        <dbReference type="RuleBase" id="RU365093"/>
    </source>
</evidence>
<evidence type="ECO:0000313" key="16">
    <source>
        <dbReference type="Proteomes" id="UP001218364"/>
    </source>
</evidence>
<keyword evidence="8 9" id="KW-0472">Membrane</keyword>
<accession>A0A1B0ZVA1</accession>
<feature type="domain" description="AprE-like long alpha-helical hairpin" evidence="11">
    <location>
        <begin position="97"/>
        <end position="288"/>
    </location>
</feature>
<feature type="transmembrane region" description="Helical" evidence="9">
    <location>
        <begin position="21"/>
        <end position="41"/>
    </location>
</feature>
<gene>
    <name evidence="13" type="ORF">JL2886_03226</name>
    <name evidence="14" type="ORF">PXK24_12535</name>
</gene>
<keyword evidence="6 9" id="KW-0812">Transmembrane</keyword>
<evidence type="ECO:0000256" key="3">
    <source>
        <dbReference type="ARBA" id="ARBA00022448"/>
    </source>
</evidence>
<keyword evidence="3 9" id="KW-0813">Transport</keyword>
<dbReference type="RefSeq" id="WP_065272813.1">
    <property type="nucleotide sequence ID" value="NZ_CP015124.1"/>
</dbReference>